<dbReference type="PROSITE" id="PS51257">
    <property type="entry name" value="PROKAR_LIPOPROTEIN"/>
    <property type="match status" value="1"/>
</dbReference>
<evidence type="ECO:0000259" key="2">
    <source>
        <dbReference type="Pfam" id="PF24041"/>
    </source>
</evidence>
<gene>
    <name evidence="3" type="ORF">ACFQGB_07840</name>
</gene>
<dbReference type="RefSeq" id="WP_336349761.1">
    <property type="nucleotide sequence ID" value="NZ_JAZAQL010000002.1"/>
</dbReference>
<proteinExistence type="predicted"/>
<evidence type="ECO:0000313" key="3">
    <source>
        <dbReference type="EMBL" id="MFC6952774.1"/>
    </source>
</evidence>
<name>A0ABD5VBG5_9EURY</name>
<dbReference type="Gene3D" id="2.60.40.2480">
    <property type="entry name" value="Periplasmic metal-binding protein Tp34-type"/>
    <property type="match status" value="1"/>
</dbReference>
<feature type="domain" description="DUF7350" evidence="2">
    <location>
        <begin position="236"/>
        <end position="358"/>
    </location>
</feature>
<dbReference type="Pfam" id="PF24041">
    <property type="entry name" value="DUF7350"/>
    <property type="match status" value="1"/>
</dbReference>
<evidence type="ECO:0000256" key="1">
    <source>
        <dbReference type="SAM" id="MobiDB-lite"/>
    </source>
</evidence>
<reference evidence="3 4" key="1">
    <citation type="journal article" date="2019" name="Int. J. Syst. Evol. Microbiol.">
        <title>The Global Catalogue of Microorganisms (GCM) 10K type strain sequencing project: providing services to taxonomists for standard genome sequencing and annotation.</title>
        <authorList>
            <consortium name="The Broad Institute Genomics Platform"/>
            <consortium name="The Broad Institute Genome Sequencing Center for Infectious Disease"/>
            <person name="Wu L."/>
            <person name="Ma J."/>
        </authorList>
    </citation>
    <scope>NUCLEOTIDE SEQUENCE [LARGE SCALE GENOMIC DNA]</scope>
    <source>
        <strain evidence="3 4">GX26</strain>
    </source>
</reference>
<evidence type="ECO:0000313" key="4">
    <source>
        <dbReference type="Proteomes" id="UP001596395"/>
    </source>
</evidence>
<feature type="compositionally biased region" description="Low complexity" evidence="1">
    <location>
        <begin position="39"/>
        <end position="50"/>
    </location>
</feature>
<feature type="region of interest" description="Disordered" evidence="1">
    <location>
        <begin position="24"/>
        <end position="53"/>
    </location>
</feature>
<dbReference type="Proteomes" id="UP001596395">
    <property type="component" value="Unassembled WGS sequence"/>
</dbReference>
<dbReference type="EMBL" id="JBHSXN010000002">
    <property type="protein sequence ID" value="MFC6952774.1"/>
    <property type="molecule type" value="Genomic_DNA"/>
</dbReference>
<dbReference type="InterPro" id="IPR055774">
    <property type="entry name" value="DUF7350"/>
</dbReference>
<keyword evidence="4" id="KW-1185">Reference proteome</keyword>
<comment type="caution">
    <text evidence="3">The sequence shown here is derived from an EMBL/GenBank/DDBJ whole genome shotgun (WGS) entry which is preliminary data.</text>
</comment>
<organism evidence="3 4">
    <name type="scientific">Halorubellus litoreus</name>
    <dbReference type="NCBI Taxonomy" id="755308"/>
    <lineage>
        <taxon>Archaea</taxon>
        <taxon>Methanobacteriati</taxon>
        <taxon>Methanobacteriota</taxon>
        <taxon>Stenosarchaea group</taxon>
        <taxon>Halobacteria</taxon>
        <taxon>Halobacteriales</taxon>
        <taxon>Halorubellaceae</taxon>
        <taxon>Halorubellus</taxon>
    </lineage>
</organism>
<dbReference type="InterPro" id="IPR038482">
    <property type="entry name" value="Tp34-type_sf"/>
</dbReference>
<sequence>MQRRRLLQSVPAAAAGVGLAGCLNQGDGGTETDSDPTDTAEPTTTTPDGPSGIYVQTFMDQMVMSGMGKSGDLRAMLMLSIPHNFWNINGRSVEKTETTDADSFHMMASVFDAETNQVLPSSVNTEVVRDGETVTQEVTYPMLSQRMGFHYGANFELPDFGEYVARVNFEGLGSTRGVGALAGKYGESASIEIPFEWSEAVAGEFSVRDVDAGGKAGAVKPMGSMNAPMGELPEPDALPGTVVGSKLADGANLVAAHVDGGGRFADDGDYLYVSARTRYNGFVVPMMGLEATVTRDGETVFDDRLAPVLDGEMGYHYGAAVDGVEAGDEVVVRATTPSQVARHEGYERAFRQLPARSFTV</sequence>
<accession>A0ABD5VBG5</accession>
<protein>
    <submittedName>
        <fullName evidence="3">Fe2+ transport protein</fullName>
    </submittedName>
</protein>
<dbReference type="AlphaFoldDB" id="A0ABD5VBG5"/>